<proteinExistence type="inferred from homology"/>
<evidence type="ECO:0000313" key="10">
    <source>
        <dbReference type="Proteomes" id="UP000499080"/>
    </source>
</evidence>
<dbReference type="GO" id="GO:0008270">
    <property type="term" value="F:zinc ion binding"/>
    <property type="evidence" value="ECO:0007669"/>
    <property type="project" value="InterPro"/>
</dbReference>
<dbReference type="Gene3D" id="3.10.200.10">
    <property type="entry name" value="Alpha carbonic anhydrase"/>
    <property type="match status" value="1"/>
</dbReference>
<name>A0A4Y2U3K3_ARAVE</name>
<dbReference type="SMART" id="SM01057">
    <property type="entry name" value="Carb_anhydrase"/>
    <property type="match status" value="1"/>
</dbReference>
<evidence type="ECO:0000256" key="7">
    <source>
        <dbReference type="SAM" id="SignalP"/>
    </source>
</evidence>
<evidence type="ECO:0000256" key="5">
    <source>
        <dbReference type="ARBA" id="ARBA00023239"/>
    </source>
</evidence>
<evidence type="ECO:0000256" key="2">
    <source>
        <dbReference type="ARBA" id="ARBA00012925"/>
    </source>
</evidence>
<comment type="similarity">
    <text evidence="1">Belongs to the alpha-carbonic anhydrase family.</text>
</comment>
<keyword evidence="10" id="KW-1185">Reference proteome</keyword>
<dbReference type="PANTHER" id="PTHR18952">
    <property type="entry name" value="CARBONIC ANHYDRASE"/>
    <property type="match status" value="1"/>
</dbReference>
<evidence type="ECO:0000256" key="6">
    <source>
        <dbReference type="ARBA" id="ARBA00048348"/>
    </source>
</evidence>
<evidence type="ECO:0000259" key="8">
    <source>
        <dbReference type="PROSITE" id="PS51144"/>
    </source>
</evidence>
<dbReference type="PROSITE" id="PS51144">
    <property type="entry name" value="ALPHA_CA_2"/>
    <property type="match status" value="1"/>
</dbReference>
<dbReference type="OrthoDB" id="6414576at2759"/>
<feature type="signal peptide" evidence="7">
    <location>
        <begin position="1"/>
        <end position="19"/>
    </location>
</feature>
<evidence type="ECO:0000256" key="1">
    <source>
        <dbReference type="ARBA" id="ARBA00010718"/>
    </source>
</evidence>
<dbReference type="AlphaFoldDB" id="A0A4Y2U3K3"/>
<comment type="caution">
    <text evidence="9">The sequence shown here is derived from an EMBL/GenBank/DDBJ whole genome shotgun (WGS) entry which is preliminary data.</text>
</comment>
<dbReference type="PANTHER" id="PTHR18952:SF265">
    <property type="entry name" value="CARBONIC ANHYDRASE"/>
    <property type="match status" value="1"/>
</dbReference>
<dbReference type="InterPro" id="IPR023561">
    <property type="entry name" value="Carbonic_anhydrase_a-class"/>
</dbReference>
<keyword evidence="3" id="KW-0479">Metal-binding</keyword>
<keyword evidence="7" id="KW-0732">Signal</keyword>
<sequence>MAVFMLLAIFLAATKLSTAEYCDADNEETYSYHGSTNGPMQWPSLFPACNGDKQSPIDIQASNVKRDRHLKKLSFFSYDKAVRRADILNDGHTVMITPGDNVRRGITIQGRDYNLLELHFHWGSEKNPGAEHTLNKRRFEMEAHFLHRSSDIRTASSFKNYLFQPPLAAKTAVKRCRTQYVCLEGGVGICEYEEQQA</sequence>
<evidence type="ECO:0000256" key="4">
    <source>
        <dbReference type="ARBA" id="ARBA00022833"/>
    </source>
</evidence>
<dbReference type="InterPro" id="IPR001148">
    <property type="entry name" value="CA_dom"/>
</dbReference>
<keyword evidence="4" id="KW-0862">Zinc</keyword>
<dbReference type="InterPro" id="IPR036398">
    <property type="entry name" value="CA_dom_sf"/>
</dbReference>
<feature type="chain" id="PRO_5021220252" description="carbonic anhydrase" evidence="7">
    <location>
        <begin position="20"/>
        <end position="197"/>
    </location>
</feature>
<dbReference type="GO" id="GO:0004089">
    <property type="term" value="F:carbonate dehydratase activity"/>
    <property type="evidence" value="ECO:0007669"/>
    <property type="project" value="UniProtKB-EC"/>
</dbReference>
<feature type="domain" description="Alpha-carbonic anhydrase" evidence="8">
    <location>
        <begin position="28"/>
        <end position="197"/>
    </location>
</feature>
<dbReference type="SUPFAM" id="SSF51069">
    <property type="entry name" value="Carbonic anhydrase"/>
    <property type="match status" value="1"/>
</dbReference>
<protein>
    <recommendedName>
        <fullName evidence="2">carbonic anhydrase</fullName>
        <ecNumber evidence="2">4.2.1.1</ecNumber>
    </recommendedName>
</protein>
<evidence type="ECO:0000256" key="3">
    <source>
        <dbReference type="ARBA" id="ARBA00022723"/>
    </source>
</evidence>
<dbReference type="EC" id="4.2.1.1" evidence="2"/>
<dbReference type="EMBL" id="BGPR01033307">
    <property type="protein sequence ID" value="GBO07192.1"/>
    <property type="molecule type" value="Genomic_DNA"/>
</dbReference>
<organism evidence="9 10">
    <name type="scientific">Araneus ventricosus</name>
    <name type="common">Orbweaver spider</name>
    <name type="synonym">Epeira ventricosa</name>
    <dbReference type="NCBI Taxonomy" id="182803"/>
    <lineage>
        <taxon>Eukaryota</taxon>
        <taxon>Metazoa</taxon>
        <taxon>Ecdysozoa</taxon>
        <taxon>Arthropoda</taxon>
        <taxon>Chelicerata</taxon>
        <taxon>Arachnida</taxon>
        <taxon>Araneae</taxon>
        <taxon>Araneomorphae</taxon>
        <taxon>Entelegynae</taxon>
        <taxon>Araneoidea</taxon>
        <taxon>Araneidae</taxon>
        <taxon>Araneus</taxon>
    </lineage>
</organism>
<keyword evidence="5" id="KW-0456">Lyase</keyword>
<dbReference type="Proteomes" id="UP000499080">
    <property type="component" value="Unassembled WGS sequence"/>
</dbReference>
<dbReference type="Pfam" id="PF00194">
    <property type="entry name" value="Carb_anhydrase"/>
    <property type="match status" value="1"/>
</dbReference>
<evidence type="ECO:0000313" key="9">
    <source>
        <dbReference type="EMBL" id="GBO07192.1"/>
    </source>
</evidence>
<reference evidence="9 10" key="1">
    <citation type="journal article" date="2019" name="Sci. Rep.">
        <title>Orb-weaving spider Araneus ventricosus genome elucidates the spidroin gene catalogue.</title>
        <authorList>
            <person name="Kono N."/>
            <person name="Nakamura H."/>
            <person name="Ohtoshi R."/>
            <person name="Moran D.A.P."/>
            <person name="Shinohara A."/>
            <person name="Yoshida Y."/>
            <person name="Fujiwara M."/>
            <person name="Mori M."/>
            <person name="Tomita M."/>
            <person name="Arakawa K."/>
        </authorList>
    </citation>
    <scope>NUCLEOTIDE SEQUENCE [LARGE SCALE GENOMIC DNA]</scope>
</reference>
<comment type="catalytic activity">
    <reaction evidence="6">
        <text>hydrogencarbonate + H(+) = CO2 + H2O</text>
        <dbReference type="Rhea" id="RHEA:10748"/>
        <dbReference type="ChEBI" id="CHEBI:15377"/>
        <dbReference type="ChEBI" id="CHEBI:15378"/>
        <dbReference type="ChEBI" id="CHEBI:16526"/>
        <dbReference type="ChEBI" id="CHEBI:17544"/>
        <dbReference type="EC" id="4.2.1.1"/>
    </reaction>
</comment>
<gene>
    <name evidence="9" type="primary">Ca15_6</name>
    <name evidence="9" type="ORF">AVEN_102164_1</name>
</gene>
<accession>A0A4Y2U3K3</accession>